<feature type="region of interest" description="Disordered" evidence="1">
    <location>
        <begin position="1949"/>
        <end position="2040"/>
    </location>
</feature>
<feature type="region of interest" description="Disordered" evidence="1">
    <location>
        <begin position="1245"/>
        <end position="1301"/>
    </location>
</feature>
<dbReference type="EMBL" id="UYJE01000360">
    <property type="protein sequence ID" value="VDH92675.1"/>
    <property type="molecule type" value="Genomic_DNA"/>
</dbReference>
<dbReference type="CDD" id="cd14267">
    <property type="entry name" value="Rif1_CTD_C-II_like"/>
    <property type="match status" value="1"/>
</dbReference>
<name>A0A8B6BMY4_MYTGA</name>
<feature type="compositionally biased region" description="Polar residues" evidence="1">
    <location>
        <begin position="886"/>
        <end position="903"/>
    </location>
</feature>
<dbReference type="PANTHER" id="PTHR22928:SF3">
    <property type="entry name" value="TELOMERE-ASSOCIATED PROTEIN RIF1"/>
    <property type="match status" value="1"/>
</dbReference>
<feature type="region of interest" description="Disordered" evidence="1">
    <location>
        <begin position="1844"/>
        <end position="1867"/>
    </location>
</feature>
<keyword evidence="3" id="KW-1185">Reference proteome</keyword>
<feature type="compositionally biased region" description="Basic and acidic residues" evidence="1">
    <location>
        <begin position="928"/>
        <end position="946"/>
    </location>
</feature>
<feature type="compositionally biased region" description="Polar residues" evidence="1">
    <location>
        <begin position="752"/>
        <end position="779"/>
    </location>
</feature>
<feature type="compositionally biased region" description="Basic and acidic residues" evidence="1">
    <location>
        <begin position="733"/>
        <end position="751"/>
    </location>
</feature>
<dbReference type="GO" id="GO:0005634">
    <property type="term" value="C:nucleus"/>
    <property type="evidence" value="ECO:0007669"/>
    <property type="project" value="TreeGrafter"/>
</dbReference>
<feature type="compositionally biased region" description="Polar residues" evidence="1">
    <location>
        <begin position="2031"/>
        <end position="2040"/>
    </location>
</feature>
<feature type="compositionally biased region" description="Polar residues" evidence="1">
    <location>
        <begin position="580"/>
        <end position="594"/>
    </location>
</feature>
<dbReference type="PANTHER" id="PTHR22928">
    <property type="entry name" value="TELOMERE-ASSOCIATED PROTEIN RIF1"/>
    <property type="match status" value="1"/>
</dbReference>
<feature type="compositionally biased region" description="Basic and acidic residues" evidence="1">
    <location>
        <begin position="1010"/>
        <end position="1020"/>
    </location>
</feature>
<feature type="compositionally biased region" description="Low complexity" evidence="1">
    <location>
        <begin position="1409"/>
        <end position="1425"/>
    </location>
</feature>
<dbReference type="GO" id="GO:0140445">
    <property type="term" value="C:chromosome, telomeric repeat region"/>
    <property type="evidence" value="ECO:0007669"/>
    <property type="project" value="TreeGrafter"/>
</dbReference>
<protein>
    <submittedName>
        <fullName evidence="2">Telomere-associated protein RIF1</fullName>
    </submittedName>
</protein>
<feature type="compositionally biased region" description="Polar residues" evidence="1">
    <location>
        <begin position="1498"/>
        <end position="1523"/>
    </location>
</feature>
<dbReference type="Proteomes" id="UP000596742">
    <property type="component" value="Unassembled WGS sequence"/>
</dbReference>
<organism evidence="2 3">
    <name type="scientific">Mytilus galloprovincialis</name>
    <name type="common">Mediterranean mussel</name>
    <dbReference type="NCBI Taxonomy" id="29158"/>
    <lineage>
        <taxon>Eukaryota</taxon>
        <taxon>Metazoa</taxon>
        <taxon>Spiralia</taxon>
        <taxon>Lophotrochozoa</taxon>
        <taxon>Mollusca</taxon>
        <taxon>Bivalvia</taxon>
        <taxon>Autobranchia</taxon>
        <taxon>Pteriomorphia</taxon>
        <taxon>Mytilida</taxon>
        <taxon>Mytiloidea</taxon>
        <taxon>Mytilidae</taxon>
        <taxon>Mytilinae</taxon>
        <taxon>Mytilus</taxon>
    </lineage>
</organism>
<feature type="compositionally biased region" description="Basic and acidic residues" evidence="1">
    <location>
        <begin position="1136"/>
        <end position="1149"/>
    </location>
</feature>
<accession>A0A8B6BMY4</accession>
<feature type="compositionally biased region" description="Polar residues" evidence="1">
    <location>
        <begin position="1032"/>
        <end position="1041"/>
    </location>
</feature>
<feature type="compositionally biased region" description="Polar residues" evidence="1">
    <location>
        <begin position="1150"/>
        <end position="1166"/>
    </location>
</feature>
<sequence length="2183" mass="242345">MELLLTPSVLSRSQRSEKYMTIFSNLTSVGLENGTGYLEFCQSVLELLGRNREFIKEPDCIWRLWSKLAHCLHDQITKTNEINQGDSLEHNFDCMYNMLTFPVKYKMTYAVEAPTYKTMVKTWTELYSTLSRLSALVTTAESNVCCEELCHIILKDIPKDCFLNLNGLDFVAQGCLAMINCMDFGSVGTTGNFNIGGISPAKWAKKKQKPLENLQSFVDLLCHLSVIFSELTEDFMSSPQKLRSLTRKIDGGSPNLTSILSTVFETITILYSHITSSTFLVKLLEKTATTISGLYKLSSGWSGVPFIKKTEKMTETICNSVQKHYNGQLDSDFLKIMSPFVEATLSHPRRSISVITQNFWTNTFSTGPPLDYPESLSELLQSMTKKHRLRISLPNWVVNNEVDVVDETPCSELTQGDSQAPEPHIPGIPSPHKICGSFLKKAVSPHMDKSSARPVEKTPNSAKKKILPVDDFQNEVFVVIKSPPPKRNPLTEHQIEIFKEKRTVPAMYNTLDASQDISLMSHFNTGNSQSQSQLPKILPAKDSETLRQEKDKGEQSSQKPELKKREPSIHGKRNKKKSSTNDTEGTSKTNQRSVRFSDEINIDATSPDASQKDIAHFNVIKSMLPNITSKGTPTKQNETDDHQSLMGREEDEISCVQQLMSLGTPRLSPPGKSSQSDSPLKEEGLPSPSQRRLDSWIIKSPTKQSESGSNVKKTKGKKSTNVFNSPRVRTRRSSIENGKKDEKIVHNKSDDSQTSNKLLSSQEKISSQSNLSISLVDETQSPKKMKPPNDDAVFVKPTTDMRDKMNDKTIKIGKLSPVIAVIEETQSPKKSTGFNPILTTPPKPVNQLDLDLCEDSNFIPASPTSNKSVKLGTPVLKLRKLTQNEILQYSPSRKDGTSSSLTPTRRRGRPSKTSSLTPCSSDPSSNRSGDKELAQLFLHEHDDFSDLKPIQPEQSEEPAQNEDIPASQGFSVEQSGPKQSSLSASESLFTEKDSQEYNPCLESTLSETTTKAEKSVKSVDKSPPIVIETDTCESTQESDPGTYNPLLEPTLATPTIGSARKRKQKTPKKLSPESAGPPRRKRRHASLTSKKEETSSQEDSGMDGHNLSDTVSTPKRRRVMRGKNYSEVNNPVVNGKKAEKEDGKVDTKIELTSQSEKLSESSQINSLRNEESQALISMEECLQNSSSKSANDNIITVGHVQIDNTYTNEQSQIFKQKKSGELTTETDNFMDVDFNESFTEDAETGKIHLKVNKTPESDSTNKQKMEKTPENRSITDTPTRVSTTKKKKEVAQRRSLSKGKTAIPLDLDTKLDTDDGKETLKTQNKELESIQESEVQESENIFKSIKENLTEEVNDISDQIKQNKQIIEAIDIEDVQDSIMEDLKKIPEEDDTSGETVKSSELMEDKIPGDQGSNDQSSGNQQVNNKTTGDIEDSTKSSSNQDDRKQSSETFENSENKELENNYKQIKSTDDCGEKINNQDKKDDSQDKNNDAQKECNDNQQENDIDGTNNSENTNGCSENINNKSEEKMDTSLMSTSFNSESDDNVPLSSLKPKDVSPTSNLENFSSPEGLSNKSKKGRPKKLTGAVKGKTSPLSQRLRSSGRTLRTRGIKKSAGDMLSLSKSKRTKRNSEDIAQIEEEKDEKGALSELTTEANEVIVIPSQSQPTRDKVDEPEEIINPDNLKKFNDLMQDETPRKTPDIINKRKGLTFADRHSDSKLITVSRKFEKRSMMARRSILKPSIRSLSLESPTQRKSFHPIKIGHIYSPSASPSAGILKRRRLSGEKAKDSPSPPPKQRRVSFATPLSESKQMTETTERPASPLVSSTSSKVSSSLQMIFTSSVSDSQITDSELSKKDSDMSQSSYASTQQSQLNTSDAVFPELQSCAVSVDKVLPQLTSSMWARGLGQLVKARNIHTIGDLSSLTEKQVDELPIRSPKVSVVRKVLRKYEEQTGAKQTKTVSTQEKQDLQNTQADSKVSTPDLQNTQADSRVSTPDLQNTQADSKVSTPDLQRTQADSKVSTGDSKNNKADSKGSTSNLQNMQADGGVSIAEIPIELKDDKSTVDNVDSITGDKSVSTLNKADIEIQAILHTSDHTIPNTEDIETVVSDPVTAGTSSELKTDPEQKSVDKTSMISTLQSLVEQCKTENMKDLKTQDIFRIHQHLSELTSSVVDTLKQRCHSPTEK</sequence>
<feature type="compositionally biased region" description="Polar residues" evidence="1">
    <location>
        <begin position="1952"/>
        <end position="2023"/>
    </location>
</feature>
<feature type="region of interest" description="Disordered" evidence="1">
    <location>
        <begin position="626"/>
        <end position="800"/>
    </location>
</feature>
<feature type="compositionally biased region" description="Polar residues" evidence="1">
    <location>
        <begin position="1742"/>
        <end position="1752"/>
    </location>
</feature>
<gene>
    <name evidence="2" type="ORF">MGAL_10B089968</name>
</gene>
<evidence type="ECO:0000256" key="1">
    <source>
        <dbReference type="SAM" id="MobiDB-lite"/>
    </source>
</evidence>
<feature type="compositionally biased region" description="Polar residues" evidence="1">
    <location>
        <begin position="701"/>
        <end position="711"/>
    </location>
</feature>
<feature type="compositionally biased region" description="Low complexity" evidence="1">
    <location>
        <begin position="913"/>
        <end position="925"/>
    </location>
</feature>
<dbReference type="GO" id="GO:0000723">
    <property type="term" value="P:telomere maintenance"/>
    <property type="evidence" value="ECO:0007669"/>
    <property type="project" value="TreeGrafter"/>
</dbReference>
<feature type="region of interest" description="Disordered" evidence="1">
    <location>
        <begin position="1658"/>
        <end position="1680"/>
    </location>
</feature>
<feature type="region of interest" description="Disordered" evidence="1">
    <location>
        <begin position="1741"/>
        <end position="1826"/>
    </location>
</feature>
<feature type="compositionally biased region" description="Polar residues" evidence="1">
    <location>
        <begin position="1802"/>
        <end position="1812"/>
    </location>
</feature>
<dbReference type="OrthoDB" id="6119389at2759"/>
<reference evidence="2" key="1">
    <citation type="submission" date="2018-11" db="EMBL/GenBank/DDBJ databases">
        <authorList>
            <person name="Alioto T."/>
            <person name="Alioto T."/>
        </authorList>
    </citation>
    <scope>NUCLEOTIDE SEQUENCE</scope>
</reference>
<feature type="region of interest" description="Disordered" evidence="1">
    <location>
        <begin position="1381"/>
        <end position="1632"/>
    </location>
</feature>
<comment type="caution">
    <text evidence="2">The sequence shown here is derived from an EMBL/GenBank/DDBJ whole genome shotgun (WGS) entry which is preliminary data.</text>
</comment>
<evidence type="ECO:0000313" key="2">
    <source>
        <dbReference type="EMBL" id="VDH92675.1"/>
    </source>
</evidence>
<feature type="compositionally biased region" description="Polar residues" evidence="1">
    <location>
        <begin position="968"/>
        <end position="988"/>
    </location>
</feature>
<feature type="region of interest" description="Disordered" evidence="1">
    <location>
        <begin position="545"/>
        <end position="598"/>
    </location>
</feature>
<feature type="compositionally biased region" description="Polar residues" evidence="1">
    <location>
        <begin position="1271"/>
        <end position="1282"/>
    </location>
</feature>
<proteinExistence type="predicted"/>
<feature type="region of interest" description="Disordered" evidence="1">
    <location>
        <begin position="886"/>
        <end position="1166"/>
    </location>
</feature>
<evidence type="ECO:0000313" key="3">
    <source>
        <dbReference type="Proteomes" id="UP000596742"/>
    </source>
</evidence>
<feature type="compositionally biased region" description="Basic and acidic residues" evidence="1">
    <location>
        <begin position="1253"/>
        <end position="1270"/>
    </location>
</feature>
<feature type="compositionally biased region" description="Polar residues" evidence="1">
    <location>
        <begin position="626"/>
        <end position="636"/>
    </location>
</feature>
<feature type="compositionally biased region" description="Basic and acidic residues" evidence="1">
    <location>
        <begin position="1454"/>
        <end position="1497"/>
    </location>
</feature>
<feature type="compositionally biased region" description="Polar residues" evidence="1">
    <location>
        <begin position="1557"/>
        <end position="1573"/>
    </location>
</feature>
<feature type="compositionally biased region" description="Basic and acidic residues" evidence="1">
    <location>
        <begin position="545"/>
        <end position="569"/>
    </location>
</feature>
<feature type="compositionally biased region" description="Basic residues" evidence="1">
    <location>
        <begin position="1059"/>
        <end position="1068"/>
    </location>
</feature>